<sequence>MLVLNNVNKKFNGDDTNILNDINLNIEKGEIVGLLGKNGAGKTTLMKIIAKTKRPDSGTIYINNVNIFKNDDILRKVGIMIDTVYYDHLSAEQNLLYFLRVNNQIEYIKNIDRILTLVGLLDTKNKKVKNFSFGMKQRLSLAMCLLTEPDLAIMDEPFVGLDPNGVKILISSLKKWVENRNISLLISSHQLSELEEVCNRFVILKDGQLHDISFDKETGIKILVTRNISEKDALLFKKDFPIITKIQENAIYVSDETNSFNELIKEILIKYDLFKIENKSKDLYNVFDDFENKGEK</sequence>
<evidence type="ECO:0000256" key="3">
    <source>
        <dbReference type="ARBA" id="ARBA00022840"/>
    </source>
</evidence>
<dbReference type="Pfam" id="PF00005">
    <property type="entry name" value="ABC_tran"/>
    <property type="match status" value="1"/>
</dbReference>
<evidence type="ECO:0000313" key="5">
    <source>
        <dbReference type="EMBL" id="ARJ50938.1"/>
    </source>
</evidence>
<protein>
    <submittedName>
        <fullName evidence="5">Multidrug ABC transporter ATP-binding protein</fullName>
    </submittedName>
</protein>
<dbReference type="SMART" id="SM00382">
    <property type="entry name" value="AAA"/>
    <property type="match status" value="1"/>
</dbReference>
<dbReference type="InterPro" id="IPR003593">
    <property type="entry name" value="AAA+_ATPase"/>
</dbReference>
<dbReference type="PROSITE" id="PS00211">
    <property type="entry name" value="ABC_TRANSPORTER_1"/>
    <property type="match status" value="1"/>
</dbReference>
<dbReference type="PROSITE" id="PS50893">
    <property type="entry name" value="ABC_TRANSPORTER_2"/>
    <property type="match status" value="1"/>
</dbReference>
<feature type="domain" description="ABC transporter" evidence="4">
    <location>
        <begin position="2"/>
        <end position="231"/>
    </location>
</feature>
<keyword evidence="1" id="KW-0813">Transport</keyword>
<evidence type="ECO:0000256" key="1">
    <source>
        <dbReference type="ARBA" id="ARBA00022448"/>
    </source>
</evidence>
<dbReference type="RefSeq" id="WP_085237413.1">
    <property type="nucleotide sequence ID" value="NZ_CP020773.1"/>
</dbReference>
<name>A0AAC9RRE0_9STAP</name>
<dbReference type="KEGG" id="slz:B5P37_06195"/>
<evidence type="ECO:0000313" key="6">
    <source>
        <dbReference type="Proteomes" id="UP000242864"/>
    </source>
</evidence>
<dbReference type="Gene3D" id="3.40.50.300">
    <property type="entry name" value="P-loop containing nucleotide triphosphate hydrolases"/>
    <property type="match status" value="1"/>
</dbReference>
<dbReference type="GO" id="GO:0016887">
    <property type="term" value="F:ATP hydrolysis activity"/>
    <property type="evidence" value="ECO:0007669"/>
    <property type="project" value="InterPro"/>
</dbReference>
<dbReference type="InterPro" id="IPR027417">
    <property type="entry name" value="P-loop_NTPase"/>
</dbReference>
<gene>
    <name evidence="5" type="ORF">B5P37_06195</name>
</gene>
<dbReference type="PANTHER" id="PTHR42939:SF1">
    <property type="entry name" value="ABC TRANSPORTER ATP-BINDING PROTEIN ALBC-RELATED"/>
    <property type="match status" value="1"/>
</dbReference>
<evidence type="ECO:0000256" key="2">
    <source>
        <dbReference type="ARBA" id="ARBA00022741"/>
    </source>
</evidence>
<keyword evidence="6" id="KW-1185">Reference proteome</keyword>
<dbReference type="SUPFAM" id="SSF52540">
    <property type="entry name" value="P-loop containing nucleoside triphosphate hydrolases"/>
    <property type="match status" value="1"/>
</dbReference>
<proteinExistence type="predicted"/>
<keyword evidence="3 5" id="KW-0067">ATP-binding</keyword>
<dbReference type="Proteomes" id="UP000242864">
    <property type="component" value="Chromosome"/>
</dbReference>
<reference evidence="5 6" key="1">
    <citation type="submission" date="2017-04" db="EMBL/GenBank/DDBJ databases">
        <authorList>
            <person name="Veseli I.A."/>
            <person name="Tang C."/>
            <person name="Pombert J.-F."/>
        </authorList>
    </citation>
    <scope>NUCLEOTIDE SEQUENCE [LARGE SCALE GENOMIC DNA]</scope>
    <source>
        <strain evidence="5 6">ATCC 700373</strain>
    </source>
</reference>
<dbReference type="InterPro" id="IPR017871">
    <property type="entry name" value="ABC_transporter-like_CS"/>
</dbReference>
<organism evidence="5 6">
    <name type="scientific">Staphylococcus lutrae</name>
    <dbReference type="NCBI Taxonomy" id="155085"/>
    <lineage>
        <taxon>Bacteria</taxon>
        <taxon>Bacillati</taxon>
        <taxon>Bacillota</taxon>
        <taxon>Bacilli</taxon>
        <taxon>Bacillales</taxon>
        <taxon>Staphylococcaceae</taxon>
        <taxon>Staphylococcus</taxon>
    </lineage>
</organism>
<dbReference type="PANTHER" id="PTHR42939">
    <property type="entry name" value="ABC TRANSPORTER ATP-BINDING PROTEIN ALBC-RELATED"/>
    <property type="match status" value="1"/>
</dbReference>
<accession>A0AAC9RRE0</accession>
<dbReference type="AlphaFoldDB" id="A0AAC9RRE0"/>
<dbReference type="InterPro" id="IPR051782">
    <property type="entry name" value="ABC_Transporter_VariousFunc"/>
</dbReference>
<keyword evidence="2" id="KW-0547">Nucleotide-binding</keyword>
<dbReference type="InterPro" id="IPR003439">
    <property type="entry name" value="ABC_transporter-like_ATP-bd"/>
</dbReference>
<dbReference type="EMBL" id="CP020773">
    <property type="protein sequence ID" value="ARJ50938.1"/>
    <property type="molecule type" value="Genomic_DNA"/>
</dbReference>
<dbReference type="GO" id="GO:0005524">
    <property type="term" value="F:ATP binding"/>
    <property type="evidence" value="ECO:0007669"/>
    <property type="project" value="UniProtKB-KW"/>
</dbReference>
<evidence type="ECO:0000259" key="4">
    <source>
        <dbReference type="PROSITE" id="PS50893"/>
    </source>
</evidence>